<sequence>MEGARGGVVRGRGEDGGWQRQGYIGPEELATALRCQRQAFPSGIEKCGSDALRLALLSYDVQAETISFQMKDAVRWLHFCNKLWQATRFFVSAADKLGQRPQLASLLSVELGLMDRWILSRLSFLVETSQTHLSNGDLHLFTSAVQAFVVQHLCDVYLVRTPCIGAGSHVRIRAGSNIATQKMSPAPLLPRSQH</sequence>
<comment type="caution">
    <text evidence="1">The sequence shown here is derived from an EMBL/GenBank/DDBJ whole genome shotgun (WGS) entry which is preliminary data.</text>
</comment>
<dbReference type="EMBL" id="JABSTQ010011411">
    <property type="protein sequence ID" value="KAG0411713.1"/>
    <property type="molecule type" value="Genomic_DNA"/>
</dbReference>
<protein>
    <submittedName>
        <fullName evidence="1">Uncharacterized protein</fullName>
    </submittedName>
</protein>
<gene>
    <name evidence="1" type="ORF">HPB47_011162</name>
</gene>
<keyword evidence="2" id="KW-1185">Reference proteome</keyword>
<reference evidence="1 2" key="1">
    <citation type="journal article" date="2020" name="Cell">
        <title>Large-Scale Comparative Analyses of Tick Genomes Elucidate Their Genetic Diversity and Vector Capacities.</title>
        <authorList>
            <consortium name="Tick Genome and Microbiome Consortium (TIGMIC)"/>
            <person name="Jia N."/>
            <person name="Wang J."/>
            <person name="Shi W."/>
            <person name="Du L."/>
            <person name="Sun Y."/>
            <person name="Zhan W."/>
            <person name="Jiang J.F."/>
            <person name="Wang Q."/>
            <person name="Zhang B."/>
            <person name="Ji P."/>
            <person name="Bell-Sakyi L."/>
            <person name="Cui X.M."/>
            <person name="Yuan T.T."/>
            <person name="Jiang B.G."/>
            <person name="Yang W.F."/>
            <person name="Lam T.T."/>
            <person name="Chang Q.C."/>
            <person name="Ding S.J."/>
            <person name="Wang X.J."/>
            <person name="Zhu J.G."/>
            <person name="Ruan X.D."/>
            <person name="Zhao L."/>
            <person name="Wei J.T."/>
            <person name="Ye R.Z."/>
            <person name="Que T.C."/>
            <person name="Du C.H."/>
            <person name="Zhou Y.H."/>
            <person name="Cheng J.X."/>
            <person name="Dai P.F."/>
            <person name="Guo W.B."/>
            <person name="Han X.H."/>
            <person name="Huang E.J."/>
            <person name="Li L.F."/>
            <person name="Wei W."/>
            <person name="Gao Y.C."/>
            <person name="Liu J.Z."/>
            <person name="Shao H.Z."/>
            <person name="Wang X."/>
            <person name="Wang C.C."/>
            <person name="Yang T.C."/>
            <person name="Huo Q.B."/>
            <person name="Li W."/>
            <person name="Chen H.Y."/>
            <person name="Chen S.E."/>
            <person name="Zhou L.G."/>
            <person name="Ni X.B."/>
            <person name="Tian J.H."/>
            <person name="Sheng Y."/>
            <person name="Liu T."/>
            <person name="Pan Y.S."/>
            <person name="Xia L.Y."/>
            <person name="Li J."/>
            <person name="Zhao F."/>
            <person name="Cao W.C."/>
        </authorList>
    </citation>
    <scope>NUCLEOTIDE SEQUENCE [LARGE SCALE GENOMIC DNA]</scope>
    <source>
        <strain evidence="1">Iper-2018</strain>
    </source>
</reference>
<accession>A0AC60NX19</accession>
<evidence type="ECO:0000313" key="1">
    <source>
        <dbReference type="EMBL" id="KAG0411713.1"/>
    </source>
</evidence>
<evidence type="ECO:0000313" key="2">
    <source>
        <dbReference type="Proteomes" id="UP000805193"/>
    </source>
</evidence>
<organism evidence="1 2">
    <name type="scientific">Ixodes persulcatus</name>
    <name type="common">Taiga tick</name>
    <dbReference type="NCBI Taxonomy" id="34615"/>
    <lineage>
        <taxon>Eukaryota</taxon>
        <taxon>Metazoa</taxon>
        <taxon>Ecdysozoa</taxon>
        <taxon>Arthropoda</taxon>
        <taxon>Chelicerata</taxon>
        <taxon>Arachnida</taxon>
        <taxon>Acari</taxon>
        <taxon>Parasitiformes</taxon>
        <taxon>Ixodida</taxon>
        <taxon>Ixodoidea</taxon>
        <taxon>Ixodidae</taxon>
        <taxon>Ixodinae</taxon>
        <taxon>Ixodes</taxon>
    </lineage>
</organism>
<proteinExistence type="predicted"/>
<name>A0AC60NX19_IXOPE</name>
<dbReference type="Proteomes" id="UP000805193">
    <property type="component" value="Unassembled WGS sequence"/>
</dbReference>